<proteinExistence type="predicted"/>
<evidence type="ECO:0000313" key="2">
    <source>
        <dbReference type="EMBL" id="MBP1852862.1"/>
    </source>
</evidence>
<dbReference type="InterPro" id="IPR018060">
    <property type="entry name" value="HTH_AraC"/>
</dbReference>
<dbReference type="Gene3D" id="1.10.10.60">
    <property type="entry name" value="Homeodomain-like"/>
    <property type="match status" value="1"/>
</dbReference>
<accession>A0ABS4E4K5</accession>
<feature type="domain" description="HTH araC/xylS-type" evidence="1">
    <location>
        <begin position="1"/>
        <end position="55"/>
    </location>
</feature>
<dbReference type="Proteomes" id="UP000759443">
    <property type="component" value="Unassembled WGS sequence"/>
</dbReference>
<name>A0ABS4E4K5_9HYPH</name>
<evidence type="ECO:0000313" key="3">
    <source>
        <dbReference type="Proteomes" id="UP000759443"/>
    </source>
</evidence>
<sequence>MEYVTRWRLFRIRAEVMQTDRPINIIAEECGWRSRTSCKSFKDLFGMSLRDARAAVSEYAA</sequence>
<comment type="caution">
    <text evidence="2">The sequence shown here is derived from an EMBL/GenBank/DDBJ whole genome shotgun (WGS) entry which is preliminary data.</text>
</comment>
<protein>
    <submittedName>
        <fullName evidence="2">Transcriptional regulator GlxA family with amidase domain</fullName>
    </submittedName>
</protein>
<organism evidence="2 3">
    <name type="scientific">Rhizobium halophytocola</name>
    <dbReference type="NCBI Taxonomy" id="735519"/>
    <lineage>
        <taxon>Bacteria</taxon>
        <taxon>Pseudomonadati</taxon>
        <taxon>Pseudomonadota</taxon>
        <taxon>Alphaproteobacteria</taxon>
        <taxon>Hyphomicrobiales</taxon>
        <taxon>Rhizobiaceae</taxon>
        <taxon>Rhizobium/Agrobacterium group</taxon>
        <taxon>Rhizobium</taxon>
    </lineage>
</organism>
<dbReference type="EMBL" id="JAGGJU010000013">
    <property type="protein sequence ID" value="MBP1852862.1"/>
    <property type="molecule type" value="Genomic_DNA"/>
</dbReference>
<keyword evidence="3" id="KW-1185">Reference proteome</keyword>
<evidence type="ECO:0000259" key="1">
    <source>
        <dbReference type="PROSITE" id="PS01124"/>
    </source>
</evidence>
<dbReference type="PROSITE" id="PS01124">
    <property type="entry name" value="HTH_ARAC_FAMILY_2"/>
    <property type="match status" value="1"/>
</dbReference>
<reference evidence="2 3" key="1">
    <citation type="submission" date="2021-03" db="EMBL/GenBank/DDBJ databases">
        <title>Genomic Encyclopedia of Type Strains, Phase IV (KMG-IV): sequencing the most valuable type-strain genomes for metagenomic binning, comparative biology and taxonomic classification.</title>
        <authorList>
            <person name="Goeker M."/>
        </authorList>
    </citation>
    <scope>NUCLEOTIDE SEQUENCE [LARGE SCALE GENOMIC DNA]</scope>
    <source>
        <strain evidence="2 3">DSM 21600</strain>
    </source>
</reference>
<gene>
    <name evidence="2" type="ORF">J2Z17_004321</name>
</gene>